<keyword evidence="3" id="KW-1185">Reference proteome</keyword>
<organism evidence="2 3">
    <name type="scientific">Phialemonium thermophilum</name>
    <dbReference type="NCBI Taxonomy" id="223376"/>
    <lineage>
        <taxon>Eukaryota</taxon>
        <taxon>Fungi</taxon>
        <taxon>Dikarya</taxon>
        <taxon>Ascomycota</taxon>
        <taxon>Pezizomycotina</taxon>
        <taxon>Sordariomycetes</taxon>
        <taxon>Sordariomycetidae</taxon>
        <taxon>Cephalothecales</taxon>
        <taxon>Cephalothecaceae</taxon>
        <taxon>Phialemonium</taxon>
    </lineage>
</organism>
<feature type="compositionally biased region" description="Polar residues" evidence="1">
    <location>
        <begin position="11"/>
        <end position="23"/>
    </location>
</feature>
<feature type="region of interest" description="Disordered" evidence="1">
    <location>
        <begin position="1"/>
        <end position="114"/>
    </location>
</feature>
<feature type="region of interest" description="Disordered" evidence="1">
    <location>
        <begin position="238"/>
        <end position="348"/>
    </location>
</feature>
<dbReference type="Pfam" id="PF12396">
    <property type="entry name" value="DUF3659"/>
    <property type="match status" value="1"/>
</dbReference>
<dbReference type="Proteomes" id="UP001586593">
    <property type="component" value="Unassembled WGS sequence"/>
</dbReference>
<gene>
    <name evidence="2" type="ORF">VTK73DRAFT_2951</name>
</gene>
<accession>A0ABR3VM19</accession>
<proteinExistence type="predicted"/>
<evidence type="ECO:0000313" key="3">
    <source>
        <dbReference type="Proteomes" id="UP001586593"/>
    </source>
</evidence>
<dbReference type="EMBL" id="JAZHXJ010001888">
    <property type="protein sequence ID" value="KAL1842940.1"/>
    <property type="molecule type" value="Genomic_DNA"/>
</dbReference>
<feature type="compositionally biased region" description="Basic and acidic residues" evidence="1">
    <location>
        <begin position="252"/>
        <end position="287"/>
    </location>
</feature>
<protein>
    <submittedName>
        <fullName evidence="2">Uncharacterized protein</fullName>
    </submittedName>
</protein>
<feature type="compositionally biased region" description="Basic and acidic residues" evidence="1">
    <location>
        <begin position="29"/>
        <end position="69"/>
    </location>
</feature>
<sequence length="379" mass="41618">MSGHQSRSETRSPSPRATPTSMPESFLAPEREGSIMEEDERRSRSSSDRQEPSEERQQKHDEEQEEQPREKKRTRSTSPAYVAPIPKIGPIPPISPTSALNSDDPPSVPVLTTTRPQIPEFVGSFLVGKRIDEYGDIVDDKSGLVVGRAAGDLPSMVGRRVSNARGDVLGDAGELLGYVEDVEFQKLAERGGFGGAGAGAGGSPKSRFPSVRSLAEIMRQSTPPLMVDPVGNILDTNGNVVGKFHDNNNPLHRKEREEQEKLKKILQQQEKKEQEERDREEKEREAADEAESSSKAPEKGSMPSRTATPQPGARQEQGQGQGQERSGERLNAQSFRKENESPSDIFLDVKSTTEGIQLTIRIPTVFNGGRAQTPTVRFA</sequence>
<reference evidence="2 3" key="1">
    <citation type="journal article" date="2024" name="Commun. Biol.">
        <title>Comparative genomic analysis of thermophilic fungi reveals convergent evolutionary adaptations and gene losses.</title>
        <authorList>
            <person name="Steindorff A.S."/>
            <person name="Aguilar-Pontes M.V."/>
            <person name="Robinson A.J."/>
            <person name="Andreopoulos B."/>
            <person name="LaButti K."/>
            <person name="Kuo A."/>
            <person name="Mondo S."/>
            <person name="Riley R."/>
            <person name="Otillar R."/>
            <person name="Haridas S."/>
            <person name="Lipzen A."/>
            <person name="Grimwood J."/>
            <person name="Schmutz J."/>
            <person name="Clum A."/>
            <person name="Reid I.D."/>
            <person name="Moisan M.C."/>
            <person name="Butler G."/>
            <person name="Nguyen T.T.M."/>
            <person name="Dewar K."/>
            <person name="Conant G."/>
            <person name="Drula E."/>
            <person name="Henrissat B."/>
            <person name="Hansel C."/>
            <person name="Singer S."/>
            <person name="Hutchinson M.I."/>
            <person name="de Vries R.P."/>
            <person name="Natvig D.O."/>
            <person name="Powell A.J."/>
            <person name="Tsang A."/>
            <person name="Grigoriev I.V."/>
        </authorList>
    </citation>
    <scope>NUCLEOTIDE SEQUENCE [LARGE SCALE GENOMIC DNA]</scope>
    <source>
        <strain evidence="2 3">ATCC 24622</strain>
    </source>
</reference>
<evidence type="ECO:0000256" key="1">
    <source>
        <dbReference type="SAM" id="MobiDB-lite"/>
    </source>
</evidence>
<feature type="compositionally biased region" description="Low complexity" evidence="1">
    <location>
        <begin position="312"/>
        <end position="324"/>
    </location>
</feature>
<dbReference type="InterPro" id="IPR022124">
    <property type="entry name" value="DUF3659"/>
</dbReference>
<feature type="compositionally biased region" description="Basic and acidic residues" evidence="1">
    <location>
        <begin position="1"/>
        <end position="10"/>
    </location>
</feature>
<comment type="caution">
    <text evidence="2">The sequence shown here is derived from an EMBL/GenBank/DDBJ whole genome shotgun (WGS) entry which is preliminary data.</text>
</comment>
<name>A0ABR3VM19_9PEZI</name>
<evidence type="ECO:0000313" key="2">
    <source>
        <dbReference type="EMBL" id="KAL1842940.1"/>
    </source>
</evidence>